<keyword evidence="4" id="KW-1185">Reference proteome</keyword>
<dbReference type="PANTHER" id="PTHR43428">
    <property type="entry name" value="ARSENATE REDUCTASE"/>
    <property type="match status" value="1"/>
</dbReference>
<accession>A0A2S9K569</accession>
<dbReference type="CDD" id="cd16345">
    <property type="entry name" value="LMWP_ArsC"/>
    <property type="match status" value="1"/>
</dbReference>
<dbReference type="Gene3D" id="3.40.50.2300">
    <property type="match status" value="1"/>
</dbReference>
<dbReference type="RefSeq" id="WP_105748134.1">
    <property type="nucleotide sequence ID" value="NZ_PVLQ01000027.1"/>
</dbReference>
<name>A0A2S9K569_9BURK</name>
<dbReference type="GO" id="GO:0046685">
    <property type="term" value="P:response to arsenic-containing substance"/>
    <property type="evidence" value="ECO:0007669"/>
    <property type="project" value="UniProtKB-KW"/>
</dbReference>
<sequence length="168" mass="18445">MTDHPPINVLFLCSHNAARSILAEAILNHVGGARFRAFSAGTEPASDQQPHPLALEALQSAGVDTSGLRSKSWDEFTGPDAPHMDLVITVCDDAHGEPCPLWPGHPAIAHWSFPDPMQAQGDHEALLEMFKQVMHRMHQRLELFMSLPLASLDRLVLESHAQEVAAQH</sequence>
<gene>
    <name evidence="3" type="ORF">C6P64_08525</name>
</gene>
<comment type="caution">
    <text evidence="3">The sequence shown here is derived from an EMBL/GenBank/DDBJ whole genome shotgun (WGS) entry which is preliminary data.</text>
</comment>
<evidence type="ECO:0000256" key="1">
    <source>
        <dbReference type="ARBA" id="ARBA00022849"/>
    </source>
</evidence>
<dbReference type="PANTHER" id="PTHR43428:SF1">
    <property type="entry name" value="ARSENATE REDUCTASE"/>
    <property type="match status" value="1"/>
</dbReference>
<dbReference type="SMART" id="SM00226">
    <property type="entry name" value="LMWPc"/>
    <property type="match status" value="1"/>
</dbReference>
<evidence type="ECO:0000313" key="4">
    <source>
        <dbReference type="Proteomes" id="UP000238589"/>
    </source>
</evidence>
<dbReference type="InterPro" id="IPR036196">
    <property type="entry name" value="Ptyr_pPase_sf"/>
</dbReference>
<organism evidence="3 4">
    <name type="scientific">Malikia granosa</name>
    <dbReference type="NCBI Taxonomy" id="263067"/>
    <lineage>
        <taxon>Bacteria</taxon>
        <taxon>Pseudomonadati</taxon>
        <taxon>Pseudomonadota</taxon>
        <taxon>Betaproteobacteria</taxon>
        <taxon>Burkholderiales</taxon>
        <taxon>Comamonadaceae</taxon>
        <taxon>Malikia</taxon>
    </lineage>
</organism>
<dbReference type="EMBL" id="PVLQ01000027">
    <property type="protein sequence ID" value="PRD65609.1"/>
    <property type="molecule type" value="Genomic_DNA"/>
</dbReference>
<reference evidence="3 4" key="1">
    <citation type="submission" date="2018-03" db="EMBL/GenBank/DDBJ databases">
        <title>Comparative genomics illustrates the genes involved in a hyperalkaliphilic mechanisms of Serpentinomonas isolated from highly-alkaline calcium-rich serpentinized springs.</title>
        <authorList>
            <person name="Suzuki S."/>
            <person name="Ishii S."/>
            <person name="Walworth N."/>
            <person name="Bird L."/>
            <person name="Kuenen J.G."/>
            <person name="Nealson K.H."/>
        </authorList>
    </citation>
    <scope>NUCLEOTIDE SEQUENCE [LARGE SCALE GENOMIC DNA]</scope>
    <source>
        <strain evidence="3 4">P1</strain>
    </source>
</reference>
<dbReference type="InterPro" id="IPR023485">
    <property type="entry name" value="Ptyr_pPase"/>
</dbReference>
<evidence type="ECO:0000313" key="3">
    <source>
        <dbReference type="EMBL" id="PRD65609.1"/>
    </source>
</evidence>
<dbReference type="Proteomes" id="UP000238589">
    <property type="component" value="Unassembled WGS sequence"/>
</dbReference>
<dbReference type="Pfam" id="PF01451">
    <property type="entry name" value="LMWPc"/>
    <property type="match status" value="1"/>
</dbReference>
<feature type="domain" description="Phosphotyrosine protein phosphatase I" evidence="2">
    <location>
        <begin position="7"/>
        <end position="147"/>
    </location>
</feature>
<dbReference type="AlphaFoldDB" id="A0A2S9K569"/>
<keyword evidence="1" id="KW-0059">Arsenical resistance</keyword>
<dbReference type="SUPFAM" id="SSF52788">
    <property type="entry name" value="Phosphotyrosine protein phosphatases I"/>
    <property type="match status" value="1"/>
</dbReference>
<evidence type="ECO:0000259" key="2">
    <source>
        <dbReference type="SMART" id="SM00226"/>
    </source>
</evidence>
<dbReference type="OrthoDB" id="9793058at2"/>
<proteinExistence type="predicted"/>
<protein>
    <submittedName>
        <fullName evidence="3">Protein-tyrosine-phosphatase</fullName>
    </submittedName>
</protein>